<dbReference type="GeneID" id="28803345"/>
<name>A0A160DFC7_9CAUD</name>
<evidence type="ECO:0000313" key="2">
    <source>
        <dbReference type="Proteomes" id="UP000203982"/>
    </source>
</evidence>
<keyword evidence="2" id="KW-1185">Reference proteome</keyword>
<organism evidence="1 2">
    <name type="scientific">Gordonia phage ClubL</name>
    <dbReference type="NCBI Taxonomy" id="1838065"/>
    <lineage>
        <taxon>Viruses</taxon>
        <taxon>Duplodnaviria</taxon>
        <taxon>Heunggongvirae</taxon>
        <taxon>Uroviricota</taxon>
        <taxon>Caudoviricetes</taxon>
        <taxon>Smoothievirus</taxon>
        <taxon>Smoothievirus clubL</taxon>
    </lineage>
</organism>
<gene>
    <name evidence="1" type="primary">130</name>
    <name evidence="1" type="ORF">PBI_CLUBL_130</name>
</gene>
<dbReference type="KEGG" id="vg:28803345"/>
<accession>A0A160DFC7</accession>
<sequence>MSWKMNYPGNIVDSVMADPGAMYGPSEPPLEETFVATGAVYDAETDRTTVTFKPVGRKEAIVLAANRYSHELEQLQRLDRVGLLNAAIP</sequence>
<reference evidence="1 2" key="1">
    <citation type="submission" date="2016-03" db="EMBL/GenBank/DDBJ databases">
        <authorList>
            <person name="Montgomery M.T."/>
            <person name="Guerrero C.A."/>
            <person name="Mavrich T.N."/>
            <person name="Pope W.H."/>
            <person name="Garlena R.A."/>
            <person name="Russell D.A."/>
            <person name="Jacobs-Sera D."/>
            <person name="Hendrix R.W."/>
            <person name="Hatfull G.F."/>
        </authorList>
    </citation>
    <scope>NUCLEOTIDE SEQUENCE [LARGE SCALE GENOMIC DNA]</scope>
</reference>
<proteinExistence type="predicted"/>
<protein>
    <submittedName>
        <fullName evidence="1">Uncharacterized protein</fullName>
    </submittedName>
</protein>
<dbReference type="Proteomes" id="UP000203982">
    <property type="component" value="Segment"/>
</dbReference>
<dbReference type="EMBL" id="KU998246">
    <property type="protein sequence ID" value="ANA86628.1"/>
    <property type="molecule type" value="Genomic_DNA"/>
</dbReference>
<evidence type="ECO:0000313" key="1">
    <source>
        <dbReference type="EMBL" id="ANA86628.1"/>
    </source>
</evidence>
<dbReference type="RefSeq" id="YP_009273165.1">
    <property type="nucleotide sequence ID" value="NC_030901.1"/>
</dbReference>